<dbReference type="OrthoDB" id="273067at2759"/>
<dbReference type="PROSITE" id="PS50294">
    <property type="entry name" value="WD_REPEATS_REGION"/>
    <property type="match status" value="1"/>
</dbReference>
<dbReference type="PROSITE" id="PS50082">
    <property type="entry name" value="WD_REPEATS_2"/>
    <property type="match status" value="2"/>
</dbReference>
<organism evidence="4 5">
    <name type="scientific">Clytia hemisphaerica</name>
    <dbReference type="NCBI Taxonomy" id="252671"/>
    <lineage>
        <taxon>Eukaryota</taxon>
        <taxon>Metazoa</taxon>
        <taxon>Cnidaria</taxon>
        <taxon>Hydrozoa</taxon>
        <taxon>Hydroidolina</taxon>
        <taxon>Leptothecata</taxon>
        <taxon>Obeliida</taxon>
        <taxon>Clytiidae</taxon>
        <taxon>Clytia</taxon>
    </lineage>
</organism>
<dbReference type="SUPFAM" id="SSF50978">
    <property type="entry name" value="WD40 repeat-like"/>
    <property type="match status" value="1"/>
</dbReference>
<dbReference type="GO" id="GO:0005765">
    <property type="term" value="C:lysosomal membrane"/>
    <property type="evidence" value="ECO:0007669"/>
    <property type="project" value="TreeGrafter"/>
</dbReference>
<keyword evidence="1 3" id="KW-0853">WD repeat</keyword>
<keyword evidence="2" id="KW-0677">Repeat</keyword>
<dbReference type="Proteomes" id="UP000594262">
    <property type="component" value="Unplaced"/>
</dbReference>
<dbReference type="InterPro" id="IPR040102">
    <property type="entry name" value="WDR41"/>
</dbReference>
<proteinExistence type="predicted"/>
<feature type="repeat" description="WD" evidence="3">
    <location>
        <begin position="318"/>
        <end position="350"/>
    </location>
</feature>
<dbReference type="InterPro" id="IPR036322">
    <property type="entry name" value="WD40_repeat_dom_sf"/>
</dbReference>
<dbReference type="InterPro" id="IPR001680">
    <property type="entry name" value="WD40_rpt"/>
</dbReference>
<protein>
    <submittedName>
        <fullName evidence="4">Uncharacterized protein</fullName>
    </submittedName>
</protein>
<dbReference type="AlphaFoldDB" id="A0A7M5VDK4"/>
<dbReference type="PANTHER" id="PTHR22805:SF2">
    <property type="entry name" value="WD REPEAT-CONTAINING PROTEIN 41"/>
    <property type="match status" value="1"/>
</dbReference>
<dbReference type="GeneID" id="136811241"/>
<dbReference type="Gene3D" id="2.130.10.10">
    <property type="entry name" value="YVTN repeat-like/Quinoprotein amine dehydrogenase"/>
    <property type="match status" value="2"/>
</dbReference>
<name>A0A7M5VDK4_9CNID</name>
<evidence type="ECO:0000256" key="1">
    <source>
        <dbReference type="ARBA" id="ARBA00022574"/>
    </source>
</evidence>
<dbReference type="RefSeq" id="XP_066923953.1">
    <property type="nucleotide sequence ID" value="XM_067067852.1"/>
</dbReference>
<accession>A0A7M5VDK4</accession>
<evidence type="ECO:0000256" key="2">
    <source>
        <dbReference type="ARBA" id="ARBA00022737"/>
    </source>
</evidence>
<dbReference type="InterPro" id="IPR015943">
    <property type="entry name" value="WD40/YVTN_repeat-like_dom_sf"/>
</dbReference>
<reference evidence="4" key="1">
    <citation type="submission" date="2021-01" db="UniProtKB">
        <authorList>
            <consortium name="EnsemblMetazoa"/>
        </authorList>
    </citation>
    <scope>IDENTIFICATION</scope>
</reference>
<dbReference type="SMART" id="SM00320">
    <property type="entry name" value="WD40"/>
    <property type="match status" value="7"/>
</dbReference>
<evidence type="ECO:0000313" key="5">
    <source>
        <dbReference type="Proteomes" id="UP000594262"/>
    </source>
</evidence>
<dbReference type="GO" id="GO:0010506">
    <property type="term" value="P:regulation of autophagy"/>
    <property type="evidence" value="ECO:0007669"/>
    <property type="project" value="InterPro"/>
</dbReference>
<evidence type="ECO:0000256" key="3">
    <source>
        <dbReference type="PROSITE-ProRule" id="PRU00221"/>
    </source>
</evidence>
<sequence>MLRRLLFGNPYETRTEIEGVVQEIDDNESGHNFDEVQILSGHNDIVDLIINIDDQRILTTGQDKKGIVWDCKTGKMVCELVGHKRAITAAIIIRKYLDSIEDFSDVIVTASSDEAIKIWDVLTGRCKRTITEHKGTVKCFSIGRSEPCVVITAGQDICLWDASFNLLAIFQRNSLDYIHSAIFVKTDRIVVATDQPTLVVYNVPTLNDDDDVSQQITECKKLLPHRESVTALTLVSDAIFTSASMDGGIIIWTTHRLVATRKFNHYDNFMNITDHTYPYSVQHLMVAESHYVLAAIGCGFAIFDARFDDSKKCIARVTNAHHSQVTALALLNKGKYLATASLDGTVRLWSGVPLDKDVAQKEQPMLKSLLSRLFERNLSEVKRFPLPLHLVGQCYAHSNSVKGITECGNEGFVSFDNDGLVILWKDSLKKRLGDDKAIRMVLEKLGWNKTNS</sequence>
<keyword evidence="5" id="KW-1185">Reference proteome</keyword>
<dbReference type="EnsemblMetazoa" id="CLYHEMT007937.1">
    <property type="protein sequence ID" value="CLYHEMP007937.1"/>
    <property type="gene ID" value="CLYHEMG007937"/>
</dbReference>
<dbReference type="InterPro" id="IPR019775">
    <property type="entry name" value="WD40_repeat_CS"/>
</dbReference>
<dbReference type="PROSITE" id="PS00678">
    <property type="entry name" value="WD_REPEATS_1"/>
    <property type="match status" value="1"/>
</dbReference>
<feature type="repeat" description="WD" evidence="3">
    <location>
        <begin position="107"/>
        <end position="129"/>
    </location>
</feature>
<dbReference type="Pfam" id="PF25178">
    <property type="entry name" value="Beta-prop_WDR41"/>
    <property type="match status" value="1"/>
</dbReference>
<dbReference type="PANTHER" id="PTHR22805">
    <property type="entry name" value="WDR41-RELATED"/>
    <property type="match status" value="1"/>
</dbReference>
<evidence type="ECO:0000313" key="4">
    <source>
        <dbReference type="EnsemblMetazoa" id="CLYHEMP007937.1"/>
    </source>
</evidence>